<sequence length="122" mass="13820">MNQLKGFLYKLIDPRPIIRDFTEKGFDTAFLLGCVSSKIEMAESLTKIIFIPPGVKREDVKVTLEGGMVVIKAEDSFTKKFNLPKHCNCNASEIKAVFIKDQVLKIYFPDPKGPEDIKIELK</sequence>
<accession>A0ACB9CLK8</accession>
<organism evidence="1 2">
    <name type="scientific">Arctium lappa</name>
    <name type="common">Greater burdock</name>
    <name type="synonym">Lappa major</name>
    <dbReference type="NCBI Taxonomy" id="4217"/>
    <lineage>
        <taxon>Eukaryota</taxon>
        <taxon>Viridiplantae</taxon>
        <taxon>Streptophyta</taxon>
        <taxon>Embryophyta</taxon>
        <taxon>Tracheophyta</taxon>
        <taxon>Spermatophyta</taxon>
        <taxon>Magnoliopsida</taxon>
        <taxon>eudicotyledons</taxon>
        <taxon>Gunneridae</taxon>
        <taxon>Pentapetalae</taxon>
        <taxon>asterids</taxon>
        <taxon>campanulids</taxon>
        <taxon>Asterales</taxon>
        <taxon>Asteraceae</taxon>
        <taxon>Carduoideae</taxon>
        <taxon>Cardueae</taxon>
        <taxon>Arctiinae</taxon>
        <taxon>Arctium</taxon>
    </lineage>
</organism>
<dbReference type="Proteomes" id="UP001055879">
    <property type="component" value="Linkage Group LG04"/>
</dbReference>
<evidence type="ECO:0000313" key="2">
    <source>
        <dbReference type="Proteomes" id="UP001055879"/>
    </source>
</evidence>
<name>A0ACB9CLK8_ARCLA</name>
<reference evidence="1 2" key="2">
    <citation type="journal article" date="2022" name="Mol. Ecol. Resour.">
        <title>The genomes of chicory, endive, great burdock and yacon provide insights into Asteraceae paleo-polyploidization history and plant inulin production.</title>
        <authorList>
            <person name="Fan W."/>
            <person name="Wang S."/>
            <person name="Wang H."/>
            <person name="Wang A."/>
            <person name="Jiang F."/>
            <person name="Liu H."/>
            <person name="Zhao H."/>
            <person name="Xu D."/>
            <person name="Zhang Y."/>
        </authorList>
    </citation>
    <scope>NUCLEOTIDE SEQUENCE [LARGE SCALE GENOMIC DNA]</scope>
    <source>
        <strain evidence="2">cv. Niubang</strain>
    </source>
</reference>
<dbReference type="EMBL" id="CM042050">
    <property type="protein sequence ID" value="KAI3735172.1"/>
    <property type="molecule type" value="Genomic_DNA"/>
</dbReference>
<protein>
    <submittedName>
        <fullName evidence="1">Uncharacterized protein</fullName>
    </submittedName>
</protein>
<evidence type="ECO:0000313" key="1">
    <source>
        <dbReference type="EMBL" id="KAI3735172.1"/>
    </source>
</evidence>
<gene>
    <name evidence="1" type="ORF">L6452_14662</name>
</gene>
<keyword evidence="2" id="KW-1185">Reference proteome</keyword>
<reference evidence="2" key="1">
    <citation type="journal article" date="2022" name="Mol. Ecol. Resour.">
        <title>The genomes of chicory, endive, great burdock and yacon provide insights into Asteraceae palaeo-polyploidization history and plant inulin production.</title>
        <authorList>
            <person name="Fan W."/>
            <person name="Wang S."/>
            <person name="Wang H."/>
            <person name="Wang A."/>
            <person name="Jiang F."/>
            <person name="Liu H."/>
            <person name="Zhao H."/>
            <person name="Xu D."/>
            <person name="Zhang Y."/>
        </authorList>
    </citation>
    <scope>NUCLEOTIDE SEQUENCE [LARGE SCALE GENOMIC DNA]</scope>
    <source>
        <strain evidence="2">cv. Niubang</strain>
    </source>
</reference>
<proteinExistence type="predicted"/>
<comment type="caution">
    <text evidence="1">The sequence shown here is derived from an EMBL/GenBank/DDBJ whole genome shotgun (WGS) entry which is preliminary data.</text>
</comment>